<reference evidence="1 2" key="1">
    <citation type="journal article" date="2023" name="G3 (Bethesda)">
        <title>A chromosome-length genome assembly and annotation of blackberry (Rubus argutus, cv. 'Hillquist').</title>
        <authorList>
            <person name="Bruna T."/>
            <person name="Aryal R."/>
            <person name="Dudchenko O."/>
            <person name="Sargent D.J."/>
            <person name="Mead D."/>
            <person name="Buti M."/>
            <person name="Cavallini A."/>
            <person name="Hytonen T."/>
            <person name="Andres J."/>
            <person name="Pham M."/>
            <person name="Weisz D."/>
            <person name="Mascagni F."/>
            <person name="Usai G."/>
            <person name="Natali L."/>
            <person name="Bassil N."/>
            <person name="Fernandez G.E."/>
            <person name="Lomsadze A."/>
            <person name="Armour M."/>
            <person name="Olukolu B."/>
            <person name="Poorten T."/>
            <person name="Britton C."/>
            <person name="Davik J."/>
            <person name="Ashrafi H."/>
            <person name="Aiden E.L."/>
            <person name="Borodovsky M."/>
            <person name="Worthington M."/>
        </authorList>
    </citation>
    <scope>NUCLEOTIDE SEQUENCE [LARGE SCALE GENOMIC DNA]</scope>
    <source>
        <strain evidence="1">PI 553951</strain>
    </source>
</reference>
<sequence length="92" mass="9662">MPPLPCSQATHGVDSIIKPSSLSLLPAIGAASAVLISPDAVDPAPCSPKPMPASLYPTHVVTACPFRPSRHRRSMICYGPLVLSHAVQQLCH</sequence>
<evidence type="ECO:0000313" key="1">
    <source>
        <dbReference type="EMBL" id="KAK9932250.1"/>
    </source>
</evidence>
<accession>A0AAW1X976</accession>
<keyword evidence="2" id="KW-1185">Reference proteome</keyword>
<dbReference type="AlphaFoldDB" id="A0AAW1X976"/>
<protein>
    <submittedName>
        <fullName evidence="1">Uncharacterized protein</fullName>
    </submittedName>
</protein>
<organism evidence="1 2">
    <name type="scientific">Rubus argutus</name>
    <name type="common">Southern blackberry</name>
    <dbReference type="NCBI Taxonomy" id="59490"/>
    <lineage>
        <taxon>Eukaryota</taxon>
        <taxon>Viridiplantae</taxon>
        <taxon>Streptophyta</taxon>
        <taxon>Embryophyta</taxon>
        <taxon>Tracheophyta</taxon>
        <taxon>Spermatophyta</taxon>
        <taxon>Magnoliopsida</taxon>
        <taxon>eudicotyledons</taxon>
        <taxon>Gunneridae</taxon>
        <taxon>Pentapetalae</taxon>
        <taxon>rosids</taxon>
        <taxon>fabids</taxon>
        <taxon>Rosales</taxon>
        <taxon>Rosaceae</taxon>
        <taxon>Rosoideae</taxon>
        <taxon>Rosoideae incertae sedis</taxon>
        <taxon>Rubus</taxon>
    </lineage>
</organism>
<dbReference type="EMBL" id="JBEDUW010000004">
    <property type="protein sequence ID" value="KAK9932250.1"/>
    <property type="molecule type" value="Genomic_DNA"/>
</dbReference>
<evidence type="ECO:0000313" key="2">
    <source>
        <dbReference type="Proteomes" id="UP001457282"/>
    </source>
</evidence>
<comment type="caution">
    <text evidence="1">The sequence shown here is derived from an EMBL/GenBank/DDBJ whole genome shotgun (WGS) entry which is preliminary data.</text>
</comment>
<dbReference type="Proteomes" id="UP001457282">
    <property type="component" value="Unassembled WGS sequence"/>
</dbReference>
<name>A0AAW1X976_RUBAR</name>
<proteinExistence type="predicted"/>
<gene>
    <name evidence="1" type="ORF">M0R45_019496</name>
</gene>